<evidence type="ECO:0000313" key="2">
    <source>
        <dbReference type="Proteomes" id="UP000254508"/>
    </source>
</evidence>
<keyword evidence="2" id="KW-1185">Reference proteome</keyword>
<organism evidence="1 2">
    <name type="scientific">Erythrobacter aureus</name>
    <dbReference type="NCBI Taxonomy" id="2182384"/>
    <lineage>
        <taxon>Bacteria</taxon>
        <taxon>Pseudomonadati</taxon>
        <taxon>Pseudomonadota</taxon>
        <taxon>Alphaproteobacteria</taxon>
        <taxon>Sphingomonadales</taxon>
        <taxon>Erythrobacteraceae</taxon>
        <taxon>Erythrobacter/Porphyrobacter group</taxon>
        <taxon>Erythrobacter</taxon>
    </lineage>
</organism>
<gene>
    <name evidence="1" type="ORF">DVR09_09155</name>
</gene>
<dbReference type="RefSeq" id="WP_115416657.1">
    <property type="nucleotide sequence ID" value="NZ_CP031357.1"/>
</dbReference>
<dbReference type="OrthoDB" id="7427292at2"/>
<dbReference type="KEGG" id="err:DVR09_09155"/>
<evidence type="ECO:0000313" key="1">
    <source>
        <dbReference type="EMBL" id="AXK42476.1"/>
    </source>
</evidence>
<sequence length="268" mass="28324">MAAGERSIGEGSAVGSGLILLFDKGKRPDRADLLAALSDQPRIAISHDPIAVERLDPVNGGALPNDSDIDWVELLADGLTFDLLGLRPGPALATPEVGYLFNVQVDREEGSEALGLYPGPHIAQGAHALPIVRTLLGIGAALVRSLGGVNAVCWPPARSAIAPKFFAKTTESWLIGGPFPALGLLGIRFDGQGALCSEGLNFFTDCELWLDPALCRDRTAATRLAVRVVQELIGFDLPESACEFATEDGTILKLEPDRPAGLLRIFPA</sequence>
<proteinExistence type="predicted"/>
<dbReference type="EMBL" id="CP031357">
    <property type="protein sequence ID" value="AXK42476.1"/>
    <property type="molecule type" value="Genomic_DNA"/>
</dbReference>
<reference evidence="2" key="1">
    <citation type="submission" date="2018-07" db="EMBL/GenBank/DDBJ databases">
        <title>Genome sequence of Erythrobacter strain YH-07, an antagonistic bacterium isolated from Yellow Sea.</title>
        <authorList>
            <person name="Tang T."/>
            <person name="Liu Q."/>
            <person name="Sun X."/>
        </authorList>
    </citation>
    <scope>NUCLEOTIDE SEQUENCE [LARGE SCALE GENOMIC DNA]</scope>
    <source>
        <strain evidence="2">YH-07</strain>
    </source>
</reference>
<dbReference type="AlphaFoldDB" id="A0A345YEX4"/>
<name>A0A345YEX4_9SPHN</name>
<accession>A0A345YEX4</accession>
<dbReference type="Proteomes" id="UP000254508">
    <property type="component" value="Chromosome"/>
</dbReference>
<evidence type="ECO:0008006" key="3">
    <source>
        <dbReference type="Google" id="ProtNLM"/>
    </source>
</evidence>
<protein>
    <recommendedName>
        <fullName evidence="3">DUF4261 domain-containing protein</fullName>
    </recommendedName>
</protein>